<dbReference type="GeneID" id="13285434"/>
<dbReference type="HOGENOM" id="CLU_1777804_0_0_1"/>
<dbReference type="EMBL" id="FP929065">
    <property type="protein sequence ID" value="CBX90625.1"/>
    <property type="molecule type" value="Genomic_DNA"/>
</dbReference>
<dbReference type="InParanoid" id="E4ZH55"/>
<sequence length="146" mass="16596">MLFCYTCGNISSISTSPHRLPFGKPRPDLRIVPFDPILLSVPLHSFKEALPPPTFAILPEGYRSTITPGQHTFSPSSIRRFQSTNRYVNKRRSIWFGRSCRRSAKTRDVLLKVEGSDIQELDEDVFSQFMSLTTIDEAFIDGDKVT</sequence>
<dbReference type="AlphaFoldDB" id="E4ZH55"/>
<dbReference type="Proteomes" id="UP000002668">
    <property type="component" value="Genome"/>
</dbReference>
<accession>E4ZH55</accession>
<dbReference type="VEuPathDB" id="FungiDB:LEMA_P056590.1"/>
<dbReference type="RefSeq" id="XP_003833990.1">
    <property type="nucleotide sequence ID" value="XM_003833942.1"/>
</dbReference>
<reference evidence="2" key="1">
    <citation type="journal article" date="2011" name="Nat. Commun.">
        <title>Effector diversification within compartments of the Leptosphaeria maculans genome affected by Repeat-Induced Point mutations.</title>
        <authorList>
            <person name="Rouxel T."/>
            <person name="Grandaubert J."/>
            <person name="Hane J.K."/>
            <person name="Hoede C."/>
            <person name="van de Wouw A.P."/>
            <person name="Couloux A."/>
            <person name="Dominguez V."/>
            <person name="Anthouard V."/>
            <person name="Bally P."/>
            <person name="Bourras S."/>
            <person name="Cozijnsen A.J."/>
            <person name="Ciuffetti L.M."/>
            <person name="Degrave A."/>
            <person name="Dilmaghani A."/>
            <person name="Duret L."/>
            <person name="Fudal I."/>
            <person name="Goodwin S.B."/>
            <person name="Gout L."/>
            <person name="Glaser N."/>
            <person name="Linglin J."/>
            <person name="Kema G.H.J."/>
            <person name="Lapalu N."/>
            <person name="Lawrence C.B."/>
            <person name="May K."/>
            <person name="Meyer M."/>
            <person name="Ollivier B."/>
            <person name="Poulain J."/>
            <person name="Schoch C.L."/>
            <person name="Simon A."/>
            <person name="Spatafora J.W."/>
            <person name="Stachowiak A."/>
            <person name="Turgeon B.G."/>
            <person name="Tyler B.M."/>
            <person name="Vincent D."/>
            <person name="Weissenbach J."/>
            <person name="Amselem J."/>
            <person name="Quesneville H."/>
            <person name="Oliver R.P."/>
            <person name="Wincker P."/>
            <person name="Balesdent M.-H."/>
            <person name="Howlett B.J."/>
        </authorList>
    </citation>
    <scope>NUCLEOTIDE SEQUENCE [LARGE SCALE GENOMIC DNA]</scope>
    <source>
        <strain evidence="2">JN3 / isolate v23.1.3 / race Av1-4-5-6-7-8</strain>
    </source>
</reference>
<gene>
    <name evidence="1" type="ORF">LEMA_P056590.1</name>
</gene>
<organism evidence="2">
    <name type="scientific">Leptosphaeria maculans (strain JN3 / isolate v23.1.3 / race Av1-4-5-6-7-8)</name>
    <name type="common">Blackleg fungus</name>
    <name type="synonym">Phoma lingam</name>
    <dbReference type="NCBI Taxonomy" id="985895"/>
    <lineage>
        <taxon>Eukaryota</taxon>
        <taxon>Fungi</taxon>
        <taxon>Dikarya</taxon>
        <taxon>Ascomycota</taxon>
        <taxon>Pezizomycotina</taxon>
        <taxon>Dothideomycetes</taxon>
        <taxon>Pleosporomycetidae</taxon>
        <taxon>Pleosporales</taxon>
        <taxon>Pleosporineae</taxon>
        <taxon>Leptosphaeriaceae</taxon>
        <taxon>Plenodomus</taxon>
        <taxon>Plenodomus lingam/Leptosphaeria maculans species complex</taxon>
    </lineage>
</organism>
<protein>
    <submittedName>
        <fullName evidence="1">Predicted protein</fullName>
    </submittedName>
</protein>
<evidence type="ECO:0000313" key="1">
    <source>
        <dbReference type="EMBL" id="CBX90625.1"/>
    </source>
</evidence>
<name>E4ZH55_LEPMJ</name>
<keyword evidence="2" id="KW-1185">Reference proteome</keyword>
<evidence type="ECO:0000313" key="2">
    <source>
        <dbReference type="Proteomes" id="UP000002668"/>
    </source>
</evidence>
<proteinExistence type="predicted"/>